<evidence type="ECO:0000256" key="2">
    <source>
        <dbReference type="ARBA" id="ARBA00023015"/>
    </source>
</evidence>
<dbReference type="PANTHER" id="PTHR30346">
    <property type="entry name" value="TRANSCRIPTIONAL DUAL REGULATOR HCAR-RELATED"/>
    <property type="match status" value="1"/>
</dbReference>
<accession>A0ABZ1AE89</accession>
<dbReference type="Gene3D" id="1.10.10.10">
    <property type="entry name" value="Winged helix-like DNA-binding domain superfamily/Winged helix DNA-binding domain"/>
    <property type="match status" value="1"/>
</dbReference>
<organism evidence="6 7">
    <name type="scientific">Aromatoleum evansii</name>
    <name type="common">Azoarcus evansii</name>
    <dbReference type="NCBI Taxonomy" id="59406"/>
    <lineage>
        <taxon>Bacteria</taxon>
        <taxon>Pseudomonadati</taxon>
        <taxon>Pseudomonadota</taxon>
        <taxon>Betaproteobacteria</taxon>
        <taxon>Rhodocyclales</taxon>
        <taxon>Rhodocyclaceae</taxon>
        <taxon>Aromatoleum</taxon>
    </lineage>
</organism>
<dbReference type="InterPro" id="IPR036390">
    <property type="entry name" value="WH_DNA-bd_sf"/>
</dbReference>
<dbReference type="SUPFAM" id="SSF46785">
    <property type="entry name" value="Winged helix' DNA-binding domain"/>
    <property type="match status" value="1"/>
</dbReference>
<evidence type="ECO:0000256" key="1">
    <source>
        <dbReference type="ARBA" id="ARBA00009437"/>
    </source>
</evidence>
<dbReference type="InterPro" id="IPR000847">
    <property type="entry name" value="LysR_HTH_N"/>
</dbReference>
<protein>
    <submittedName>
        <fullName evidence="6">LysR family transcriptional regulator</fullName>
    </submittedName>
</protein>
<evidence type="ECO:0000313" key="6">
    <source>
        <dbReference type="EMBL" id="WRL44172.1"/>
    </source>
</evidence>
<dbReference type="RefSeq" id="WP_407277623.1">
    <property type="nucleotide sequence ID" value="NZ_CP141259.1"/>
</dbReference>
<dbReference type="Pfam" id="PF00126">
    <property type="entry name" value="HTH_1"/>
    <property type="match status" value="1"/>
</dbReference>
<dbReference type="Pfam" id="PF03466">
    <property type="entry name" value="LysR_substrate"/>
    <property type="match status" value="1"/>
</dbReference>
<dbReference type="PANTHER" id="PTHR30346:SF0">
    <property type="entry name" value="HCA OPERON TRANSCRIPTIONAL ACTIVATOR HCAR"/>
    <property type="match status" value="1"/>
</dbReference>
<dbReference type="InterPro" id="IPR036388">
    <property type="entry name" value="WH-like_DNA-bd_sf"/>
</dbReference>
<keyword evidence="3" id="KW-0238">DNA-binding</keyword>
<proteinExistence type="inferred from homology"/>
<evidence type="ECO:0000313" key="7">
    <source>
        <dbReference type="Proteomes" id="UP001626593"/>
    </source>
</evidence>
<sequence length="335" mass="37291">MTTCPPLDLMQSWVAVVEFESVSRAAVHLGVSQAAVSQHVQALEEFIGISLLDRTFRPARPTPAGLRLYDDACRLLEQANQIVVNARNVARAKGTTVRIGCVDSFAATICPQLVKGLSSSSSKITLWSGITPVLDEQMNTRQIDVAITTMGATKRTGISRQRLFSENYFVVLPRRFPRQETEDVGQLAKRLQFIRYSLRSKIGEQIQSYFDGLGVELERSFEFDATDPLLSLVAAGLGWALITPLCLWQSRHHLPDVTVLPLNTLHYGRKIFPPLERTFYMLWRRDELGSIPNDIRNIVSEVAQRQLAPDIARIIGIPEEALFTFPATGPGASSQ</sequence>
<dbReference type="EMBL" id="CP141259">
    <property type="protein sequence ID" value="WRL44172.1"/>
    <property type="molecule type" value="Genomic_DNA"/>
</dbReference>
<evidence type="ECO:0000259" key="5">
    <source>
        <dbReference type="PROSITE" id="PS50931"/>
    </source>
</evidence>
<comment type="similarity">
    <text evidence="1">Belongs to the LysR transcriptional regulatory family.</text>
</comment>
<dbReference type="Proteomes" id="UP001626593">
    <property type="component" value="Chromosome"/>
</dbReference>
<keyword evidence="7" id="KW-1185">Reference proteome</keyword>
<reference evidence="6 7" key="1">
    <citation type="submission" date="2023-12" db="EMBL/GenBank/DDBJ databases">
        <title>A. evansii MAY27, complete genome.</title>
        <authorList>
            <person name="Wang Y."/>
        </authorList>
    </citation>
    <scope>NUCLEOTIDE SEQUENCE [LARGE SCALE GENOMIC DNA]</scope>
    <source>
        <strain evidence="6 7">MAY27</strain>
    </source>
</reference>
<name>A0ABZ1AE89_AROEV</name>
<dbReference type="CDD" id="cd05466">
    <property type="entry name" value="PBP2_LTTR_substrate"/>
    <property type="match status" value="1"/>
</dbReference>
<dbReference type="PRINTS" id="PR00039">
    <property type="entry name" value="HTHLYSR"/>
</dbReference>
<dbReference type="Gene3D" id="3.40.190.10">
    <property type="entry name" value="Periplasmic binding protein-like II"/>
    <property type="match status" value="2"/>
</dbReference>
<dbReference type="PROSITE" id="PS50931">
    <property type="entry name" value="HTH_LYSR"/>
    <property type="match status" value="1"/>
</dbReference>
<keyword evidence="4" id="KW-0804">Transcription</keyword>
<gene>
    <name evidence="6" type="ORF">U5817_13225</name>
</gene>
<evidence type="ECO:0000256" key="3">
    <source>
        <dbReference type="ARBA" id="ARBA00023125"/>
    </source>
</evidence>
<dbReference type="SUPFAM" id="SSF53850">
    <property type="entry name" value="Periplasmic binding protein-like II"/>
    <property type="match status" value="1"/>
</dbReference>
<feature type="domain" description="HTH lysR-type" evidence="5">
    <location>
        <begin position="5"/>
        <end position="62"/>
    </location>
</feature>
<dbReference type="InterPro" id="IPR005119">
    <property type="entry name" value="LysR_subst-bd"/>
</dbReference>
<evidence type="ECO:0000256" key="4">
    <source>
        <dbReference type="ARBA" id="ARBA00023163"/>
    </source>
</evidence>
<keyword evidence="2" id="KW-0805">Transcription regulation</keyword>